<keyword evidence="2 4" id="KW-0808">Transferase</keyword>
<proteinExistence type="inferred from homology"/>
<dbReference type="PANTHER" id="PTHR46038">
    <property type="entry name" value="EXPRESSED PROTEIN-RELATED"/>
    <property type="match status" value="1"/>
</dbReference>
<dbReference type="OMA" id="RIKNDPX"/>
<keyword evidence="2" id="KW-0333">Golgi apparatus</keyword>
<dbReference type="Pfam" id="PF03407">
    <property type="entry name" value="Nucleotid_trans"/>
    <property type="match status" value="1"/>
</dbReference>
<dbReference type="EMBL" id="LFYR01000869">
    <property type="protein sequence ID" value="KMZ67930.1"/>
    <property type="molecule type" value="Genomic_DNA"/>
</dbReference>
<gene>
    <name evidence="4" type="ORF">ZOSMA_251G00010</name>
</gene>
<dbReference type="STRING" id="29655.A0A0K9PI54"/>
<feature type="domain" description="Nucleotide-diphospho-sugar transferase" evidence="3">
    <location>
        <begin position="107"/>
        <end position="292"/>
    </location>
</feature>
<dbReference type="OrthoDB" id="540503at2759"/>
<keyword evidence="2" id="KW-0735">Signal-anchor</keyword>
<evidence type="ECO:0000313" key="5">
    <source>
        <dbReference type="Proteomes" id="UP000036987"/>
    </source>
</evidence>
<evidence type="ECO:0000256" key="1">
    <source>
        <dbReference type="ARBA" id="ARBA00007033"/>
    </source>
</evidence>
<keyword evidence="2" id="KW-0812">Transmembrane</keyword>
<name>A0A0K9PI54_ZOSMR</name>
<dbReference type="GO" id="GO:0071555">
    <property type="term" value="P:cell wall organization"/>
    <property type="evidence" value="ECO:0007669"/>
    <property type="project" value="UniProtKB-KW"/>
</dbReference>
<organism evidence="4 5">
    <name type="scientific">Zostera marina</name>
    <name type="common">Eelgrass</name>
    <dbReference type="NCBI Taxonomy" id="29655"/>
    <lineage>
        <taxon>Eukaryota</taxon>
        <taxon>Viridiplantae</taxon>
        <taxon>Streptophyta</taxon>
        <taxon>Embryophyta</taxon>
        <taxon>Tracheophyta</taxon>
        <taxon>Spermatophyta</taxon>
        <taxon>Magnoliopsida</taxon>
        <taxon>Liliopsida</taxon>
        <taxon>Zosteraceae</taxon>
        <taxon>Zostera</taxon>
    </lineage>
</organism>
<evidence type="ECO:0000256" key="2">
    <source>
        <dbReference type="RuleBase" id="RU363055"/>
    </source>
</evidence>
<protein>
    <recommendedName>
        <fullName evidence="2">Glycosyltransferase</fullName>
        <ecNumber evidence="2">2.4.2.-</ecNumber>
    </recommendedName>
</protein>
<dbReference type="EC" id="2.4.2.-" evidence="2"/>
<keyword evidence="2" id="KW-0961">Cell wall biogenesis/degradation</keyword>
<keyword evidence="5" id="KW-1185">Reference proteome</keyword>
<comment type="similarity">
    <text evidence="1 2">Belongs to the glycosyltransferase 77 family.</text>
</comment>
<dbReference type="GO" id="GO:0016757">
    <property type="term" value="F:glycosyltransferase activity"/>
    <property type="evidence" value="ECO:0007669"/>
    <property type="project" value="UniProtKB-KW"/>
</dbReference>
<dbReference type="InterPro" id="IPR029044">
    <property type="entry name" value="Nucleotide-diphossugar_trans"/>
</dbReference>
<keyword evidence="2" id="KW-0328">Glycosyltransferase</keyword>
<dbReference type="GO" id="GO:0000139">
    <property type="term" value="C:Golgi membrane"/>
    <property type="evidence" value="ECO:0007669"/>
    <property type="project" value="UniProtKB-SubCell"/>
</dbReference>
<dbReference type="InterPro" id="IPR044821">
    <property type="entry name" value="At1g28695/At4g15970-like"/>
</dbReference>
<dbReference type="Proteomes" id="UP000036987">
    <property type="component" value="Unassembled WGS sequence"/>
</dbReference>
<sequence>MLQAPHFCHGMNLHYYKYLFFSIVAVSIFIVLLISYDRNGGFTASLLPEDLSFPAREDMLLEDVLKKAAMEDNTVILTVLNAAWAKPGSILDQFLESFRIGDRTLRLLDHLVIVAVDMEAYRRCKSVHPHCVPLSTPGVDFSGQNNFMTATFVEMMWKRIDFLRIVLQKGYNFIFTDTDVLWFRDPLPIFYLDGDFQISCDRFGGNSLDMKTNFPNSGLIYVKSNNRSVEFYKFWHTSRLKYPQKNDQDVLISIKDDPFVQEIGLQIRFLDTAYFGGLCEKSKDFQKVRTMHKLLYWPE</sequence>
<dbReference type="AlphaFoldDB" id="A0A0K9PI54"/>
<comment type="subcellular location">
    <subcellularLocation>
        <location evidence="2">Golgi apparatus membrane</location>
        <topology evidence="2">Single-pass type II membrane protein</topology>
    </subcellularLocation>
</comment>
<dbReference type="InterPro" id="IPR005069">
    <property type="entry name" value="Nucl-diP-sugar_transferase"/>
</dbReference>
<dbReference type="PANTHER" id="PTHR46038:SF38">
    <property type="entry name" value="GLYCOSYLTRANSFERASE-RELATED"/>
    <property type="match status" value="1"/>
</dbReference>
<reference evidence="5" key="1">
    <citation type="journal article" date="2016" name="Nature">
        <title>The genome of the seagrass Zostera marina reveals angiosperm adaptation to the sea.</title>
        <authorList>
            <person name="Olsen J.L."/>
            <person name="Rouze P."/>
            <person name="Verhelst B."/>
            <person name="Lin Y.-C."/>
            <person name="Bayer T."/>
            <person name="Collen J."/>
            <person name="Dattolo E."/>
            <person name="De Paoli E."/>
            <person name="Dittami S."/>
            <person name="Maumus F."/>
            <person name="Michel G."/>
            <person name="Kersting A."/>
            <person name="Lauritano C."/>
            <person name="Lohaus R."/>
            <person name="Toepel M."/>
            <person name="Tonon T."/>
            <person name="Vanneste K."/>
            <person name="Amirebrahimi M."/>
            <person name="Brakel J."/>
            <person name="Bostroem C."/>
            <person name="Chovatia M."/>
            <person name="Grimwood J."/>
            <person name="Jenkins J.W."/>
            <person name="Jueterbock A."/>
            <person name="Mraz A."/>
            <person name="Stam W.T."/>
            <person name="Tice H."/>
            <person name="Bornberg-Bauer E."/>
            <person name="Green P.J."/>
            <person name="Pearson G.A."/>
            <person name="Procaccini G."/>
            <person name="Duarte C.M."/>
            <person name="Schmutz J."/>
            <person name="Reusch T.B.H."/>
            <person name="Van de Peer Y."/>
        </authorList>
    </citation>
    <scope>NUCLEOTIDE SEQUENCE [LARGE SCALE GENOMIC DNA]</scope>
    <source>
        <strain evidence="5">cv. Finnish</strain>
    </source>
</reference>
<feature type="transmembrane region" description="Helical" evidence="2">
    <location>
        <begin position="15"/>
        <end position="36"/>
    </location>
</feature>
<evidence type="ECO:0000313" key="4">
    <source>
        <dbReference type="EMBL" id="KMZ67930.1"/>
    </source>
</evidence>
<keyword evidence="2" id="KW-1133">Transmembrane helix</keyword>
<accession>A0A0K9PI54</accession>
<dbReference type="SUPFAM" id="SSF53448">
    <property type="entry name" value="Nucleotide-diphospho-sugar transferases"/>
    <property type="match status" value="1"/>
</dbReference>
<evidence type="ECO:0000259" key="3">
    <source>
        <dbReference type="Pfam" id="PF03407"/>
    </source>
</evidence>
<comment type="caution">
    <text evidence="4">The sequence shown here is derived from an EMBL/GenBank/DDBJ whole genome shotgun (WGS) entry which is preliminary data.</text>
</comment>
<keyword evidence="2" id="KW-0472">Membrane</keyword>